<dbReference type="SUPFAM" id="SSF52540">
    <property type="entry name" value="P-loop containing nucleoside triphosphate hydrolases"/>
    <property type="match status" value="2"/>
</dbReference>
<dbReference type="EMBL" id="CAJNYT010005832">
    <property type="protein sequence ID" value="CAF3777241.1"/>
    <property type="molecule type" value="Genomic_DNA"/>
</dbReference>
<feature type="region of interest" description="Disordered" evidence="2">
    <location>
        <begin position="2131"/>
        <end position="2152"/>
    </location>
</feature>
<dbReference type="InterPro" id="IPR025476">
    <property type="entry name" value="Helitron_helicase-like"/>
</dbReference>
<evidence type="ECO:0000259" key="3">
    <source>
        <dbReference type="PROSITE" id="PS50802"/>
    </source>
</evidence>
<feature type="compositionally biased region" description="Basic residues" evidence="2">
    <location>
        <begin position="1"/>
        <end position="13"/>
    </location>
</feature>
<dbReference type="Gene3D" id="3.90.70.80">
    <property type="match status" value="1"/>
</dbReference>
<comment type="similarity">
    <text evidence="1">Belongs to the helicase family.</text>
</comment>
<dbReference type="EMBL" id="CAJNYV010005858">
    <property type="protein sequence ID" value="CAF3786120.1"/>
    <property type="molecule type" value="Genomic_DNA"/>
</dbReference>
<dbReference type="GO" id="GO:0016787">
    <property type="term" value="F:hydrolase activity"/>
    <property type="evidence" value="ECO:0007669"/>
    <property type="project" value="UniProtKB-KW"/>
</dbReference>
<dbReference type="Gene3D" id="3.60.10.10">
    <property type="entry name" value="Endonuclease/exonuclease/phosphatase"/>
    <property type="match status" value="1"/>
</dbReference>
<evidence type="ECO:0000256" key="1">
    <source>
        <dbReference type="RuleBase" id="RU363044"/>
    </source>
</evidence>
<dbReference type="Pfam" id="PF05970">
    <property type="entry name" value="PIF1"/>
    <property type="match status" value="1"/>
</dbReference>
<keyword evidence="1" id="KW-0378">Hydrolase</keyword>
<dbReference type="GO" id="GO:0005524">
    <property type="term" value="F:ATP binding"/>
    <property type="evidence" value="ECO:0007669"/>
    <property type="project" value="UniProtKB-KW"/>
</dbReference>
<dbReference type="SUPFAM" id="SSF56219">
    <property type="entry name" value="DNase I-like"/>
    <property type="match status" value="1"/>
</dbReference>
<dbReference type="InterPro" id="IPR038765">
    <property type="entry name" value="Papain-like_cys_pep_sf"/>
</dbReference>
<keyword evidence="1" id="KW-0234">DNA repair</keyword>
<protein>
    <recommendedName>
        <fullName evidence="1">ATP-dependent DNA helicase</fullName>
        <ecNumber evidence="1">5.6.2.3</ecNumber>
    </recommendedName>
</protein>
<dbReference type="CDD" id="cd18809">
    <property type="entry name" value="SF1_C_RecD"/>
    <property type="match status" value="1"/>
</dbReference>
<sequence>MVRKKSVASKAKTRKESYKRQQEIRSKISRSWRILLVTIKAIKKFLRFRRIVKNKSDSKKCVNISQNDLIDSNCFNYRNHKEIKSCFYNTMQLPTEIDDQKIIKDILNKIVSRVSRLQNERIRQCKKRNNKKQIQNEINNESCDDNISEKNNLTKKKASRKMVLRKKPSSRSKKFYQNKYKTNIAFRDKEKKRINSYISMKYHTSLNTREKIKSQSKIYYFNKYRDNSNFRDKVKTQSKITILKKYHSDSDFRDKVKTQSKITILNKYHTNSNFRNKYKARMKTEVLKKYYTNNSIRLKMIQTALNSYHINKTLTTQKSRQLYNQRRRILKKYSNIESHKSIIKHSNLYIDKLKEFRKIIQEGPDYVCISCGLALFRHQVIPFIKEKYSKEGILSQIEKHIQVNFNNNSSMQQQWICRLCSDKIKKQQLPARAISNKLELCKIPSELKRLNNLEKHLIALRLPFMKILNLTSGKLSSRLSQKGTKGPLHCVPSDVQETVTTLPRPVDKSMMVRLQLKRRLKYKAIWEEQLINPTDVRDALLILTKIHPAYNNIKIKEIDQNYLTSDQQNNDQNNTDLAIELMHANISEKENLPEEISISEENHIKSLALGDINNNDNSDEEIDEDNNDARTKYNIGTDSCIQPSDFHDFLLFDKEPSVVAPAEKNKLSSLLTDKTIEALAFPHLFPDGKGSFDEEREIKIKWKEYCKTRLFSSDSRFAADSSYIFFLQYLGDLKQVYSGINIAFRKKLPINAKQTLDDTQMKFLMNKDMIYRHLQCVRGSPQYWHKRLKDLFAMTRQLGFPTFFLTLSCADLRWKEFNDTFVRHTGAPIKESYTFEEKTKLLRANPVLAARLFEKRFMTFMNFFIKSGASCLGKVNDWFARIEMQLRGSPHSHMPIWVENAPKYIGPQTDEKTRLEIVIFCDKYITTRFPSLEEDPELHNIIKEVQTHSRNHSKSCLKYHKTMCRFGFPRPVARRTFICEPIKPTTDEEKEHYKEIKKILTEMNGTMNLLEKQKVLVWSDFNNLLIKYNWTYDDYEHALCIVHTRTIMIHKREPNARWVNQYNEEILRAWNANMDIQFVLDPYACAKYLMSYTTKPEREMSLLLEATHKECREGNMTVREEMKKLTGTFFNHRQVSVQEAIYRATKMPLTYSSRGFVFIPAHSNSCKFLKPHNILKEMDPDDQNIYMSNLADKYFDRPNDPEFDICMADFASEYEIVSINKNVKNPKTPIKRLQTLNFAVKKRVNRNAIIRYPYFNRETDKENYFENLLCLYLPIRSRDDLKKPYELFYQTGEIFDNRQQCNVKVKDVVHENRRKFETNIKETGEAESLFNQLSLTLKDNDWAEIVANKQSNNIWSTEIEQEENPDFNLIHKTKNKNTFSDMKQTYCTTNEIRPLLESMNHEQQEIFYYVREWCIKRLHNPQVEPLRLFITGGAGTGKSHLLKCLHYEATRIFSRKKQLDPDENINEIHTLITAFTGAAAVNVGGVTIHSAFGIGTQFQSLNNQLSSDKLNSYRCKLQSLKLLFVDEVSLIQSNLWGAMHSRLTQIIGVHSNTTIFGNIAIIAIGDFYQCSPVASSSIYSSLLWCDHFEYVELKINERQKTNFLFSQMLNRIRKLKKKEDMKKEDHDVLEQCHQNYLKKEYHLEALHVFPKNAQVDSHNEVMIEKCCTDIRSFYEVDANQKQVQHNISKQPKTNNKPLRLAKNARVMITKNISVNDGLANGVTGRIIDFVEDNNKEVSRIIIKFDSNTVGRIHRINCQSCQGKDSVCVTRESDTSDQQESDFRSRKSTKQFPLRLSWAMTIHKAQGITVDQVVVSTKDMFGTGMGYTALSRVRTLEGLFLIDLHSDKFYCNEKIDGVISQMKQMKKKENILKQSHESINILFHNIEGLKFNFNVFTNHYITQKADLICLTQTWIKDNDDKETFNMNGYKLIHKSGLSSFIGGHTVNSENRGGIAIYFRETLSIKEIQSDKILNFGQITFEIENFNITIILCYRSSEQSKIDFLTNLTNSIQEIGIDKRIFLIGNFNENTLTKKSKPIEKQLNLLGFINIFKNSTTTNNLTSIDCIYSNRISNQNQYHNVVQTFYSFHDILTLTINSQDNISSNNINNESMIENKMETQNSVHRSLENVPIPKRNRKRKLNSRQTHDKNYHKAKLSKNNFDNIKSLKEKQLQFLRNIDILTEKSTIKNFPTSYNLIQQLAIIGLVKISILGDGNCFFRAISHQLHRDETQHAHIRNIAINYLKEDKYRFTPFIDEQDKSIEDYIARMSQTSTYADHLVISATAIVLNKNIIVHQLAKIPILIPGSDYIEHQLHVSYNRSILHYESVFSLDGNSAIISAENLILT</sequence>
<comment type="caution">
    <text evidence="4">The sequence shown here is derived from an EMBL/GenBank/DDBJ whole genome shotgun (WGS) entry which is preliminary data.</text>
</comment>
<feature type="domain" description="OTU" evidence="3">
    <location>
        <begin position="2203"/>
        <end position="2328"/>
    </location>
</feature>
<evidence type="ECO:0000256" key="2">
    <source>
        <dbReference type="SAM" id="MobiDB-lite"/>
    </source>
</evidence>
<dbReference type="EC" id="5.6.2.3" evidence="1"/>
<dbReference type="InterPro" id="IPR010285">
    <property type="entry name" value="DNA_helicase_pif1-like_DEAD"/>
</dbReference>
<dbReference type="GO" id="GO:0000723">
    <property type="term" value="P:telomere maintenance"/>
    <property type="evidence" value="ECO:0007669"/>
    <property type="project" value="InterPro"/>
</dbReference>
<proteinExistence type="inferred from homology"/>
<keyword evidence="1" id="KW-0547">Nucleotide-binding</keyword>
<dbReference type="Pfam" id="PF02338">
    <property type="entry name" value="OTU"/>
    <property type="match status" value="1"/>
</dbReference>
<dbReference type="PANTHER" id="PTHR47642:SF5">
    <property type="entry name" value="ATP-DEPENDENT DNA HELICASE"/>
    <property type="match status" value="1"/>
</dbReference>
<dbReference type="Proteomes" id="UP000663872">
    <property type="component" value="Unassembled WGS sequence"/>
</dbReference>
<name>A0A819A6C4_9BILA</name>
<feature type="region of interest" description="Disordered" evidence="2">
    <location>
        <begin position="1"/>
        <end position="20"/>
    </location>
</feature>
<dbReference type="PANTHER" id="PTHR47642">
    <property type="entry name" value="ATP-DEPENDENT DNA HELICASE"/>
    <property type="match status" value="1"/>
</dbReference>
<keyword evidence="1" id="KW-0067">ATP-binding</keyword>
<comment type="cofactor">
    <cofactor evidence="1">
        <name>Mg(2+)</name>
        <dbReference type="ChEBI" id="CHEBI:18420"/>
    </cofactor>
</comment>
<dbReference type="Pfam" id="PF14214">
    <property type="entry name" value="Helitron_like_N"/>
    <property type="match status" value="1"/>
</dbReference>
<keyword evidence="1" id="KW-0227">DNA damage</keyword>
<dbReference type="PROSITE" id="PS50802">
    <property type="entry name" value="OTU"/>
    <property type="match status" value="1"/>
</dbReference>
<dbReference type="GO" id="GO:0006281">
    <property type="term" value="P:DNA repair"/>
    <property type="evidence" value="ECO:0007669"/>
    <property type="project" value="UniProtKB-KW"/>
</dbReference>
<keyword evidence="1" id="KW-0347">Helicase</keyword>
<gene>
    <name evidence="4" type="ORF">GRG538_LOCUS32843</name>
    <name evidence="5" type="ORF">KIK155_LOCUS31611</name>
</gene>
<dbReference type="InterPro" id="IPR051055">
    <property type="entry name" value="PIF1_helicase"/>
</dbReference>
<dbReference type="Pfam" id="PF20209">
    <property type="entry name" value="DUF6570"/>
    <property type="match status" value="1"/>
</dbReference>
<dbReference type="SUPFAM" id="SSF54001">
    <property type="entry name" value="Cysteine proteinases"/>
    <property type="match status" value="1"/>
</dbReference>
<dbReference type="GO" id="GO:0006310">
    <property type="term" value="P:DNA recombination"/>
    <property type="evidence" value="ECO:0007669"/>
    <property type="project" value="UniProtKB-KW"/>
</dbReference>
<dbReference type="InterPro" id="IPR027417">
    <property type="entry name" value="P-loop_NTPase"/>
</dbReference>
<reference evidence="4" key="1">
    <citation type="submission" date="2021-02" db="EMBL/GenBank/DDBJ databases">
        <authorList>
            <person name="Nowell W R."/>
        </authorList>
    </citation>
    <scope>NUCLEOTIDE SEQUENCE</scope>
</reference>
<evidence type="ECO:0000313" key="5">
    <source>
        <dbReference type="EMBL" id="CAF3786120.1"/>
    </source>
</evidence>
<dbReference type="Gene3D" id="3.40.50.300">
    <property type="entry name" value="P-loop containing nucleotide triphosphate hydrolases"/>
    <property type="match status" value="2"/>
</dbReference>
<accession>A0A819A6C4</accession>
<evidence type="ECO:0000313" key="4">
    <source>
        <dbReference type="EMBL" id="CAF3777241.1"/>
    </source>
</evidence>
<evidence type="ECO:0000313" key="6">
    <source>
        <dbReference type="Proteomes" id="UP000663872"/>
    </source>
</evidence>
<comment type="catalytic activity">
    <reaction evidence="1">
        <text>ATP + H2O = ADP + phosphate + H(+)</text>
        <dbReference type="Rhea" id="RHEA:13065"/>
        <dbReference type="ChEBI" id="CHEBI:15377"/>
        <dbReference type="ChEBI" id="CHEBI:15378"/>
        <dbReference type="ChEBI" id="CHEBI:30616"/>
        <dbReference type="ChEBI" id="CHEBI:43474"/>
        <dbReference type="ChEBI" id="CHEBI:456216"/>
        <dbReference type="EC" id="5.6.2.3"/>
    </reaction>
</comment>
<dbReference type="InterPro" id="IPR036691">
    <property type="entry name" value="Endo/exonu/phosph_ase_sf"/>
</dbReference>
<dbReference type="Proteomes" id="UP000663865">
    <property type="component" value="Unassembled WGS sequence"/>
</dbReference>
<dbReference type="InterPro" id="IPR046700">
    <property type="entry name" value="DUF6570"/>
</dbReference>
<dbReference type="GO" id="GO:0043139">
    <property type="term" value="F:5'-3' DNA helicase activity"/>
    <property type="evidence" value="ECO:0007669"/>
    <property type="project" value="UniProtKB-EC"/>
</dbReference>
<keyword evidence="1" id="KW-0233">DNA recombination</keyword>
<dbReference type="InterPro" id="IPR003323">
    <property type="entry name" value="OTU_dom"/>
</dbReference>
<dbReference type="InterPro" id="IPR003593">
    <property type="entry name" value="AAA+_ATPase"/>
</dbReference>
<dbReference type="SMART" id="SM00382">
    <property type="entry name" value="AAA"/>
    <property type="match status" value="1"/>
</dbReference>
<organism evidence="4 6">
    <name type="scientific">Rotaria socialis</name>
    <dbReference type="NCBI Taxonomy" id="392032"/>
    <lineage>
        <taxon>Eukaryota</taxon>
        <taxon>Metazoa</taxon>
        <taxon>Spiralia</taxon>
        <taxon>Gnathifera</taxon>
        <taxon>Rotifera</taxon>
        <taxon>Eurotatoria</taxon>
        <taxon>Bdelloidea</taxon>
        <taxon>Philodinida</taxon>
        <taxon>Philodinidae</taxon>
        <taxon>Rotaria</taxon>
    </lineage>
</organism>